<dbReference type="STRING" id="2656787.A0A370U409"/>
<organism evidence="2 3">
    <name type="scientific">Venustampulla echinocandica</name>
    <dbReference type="NCBI Taxonomy" id="2656787"/>
    <lineage>
        <taxon>Eukaryota</taxon>
        <taxon>Fungi</taxon>
        <taxon>Dikarya</taxon>
        <taxon>Ascomycota</taxon>
        <taxon>Pezizomycotina</taxon>
        <taxon>Leotiomycetes</taxon>
        <taxon>Helotiales</taxon>
        <taxon>Pleuroascaceae</taxon>
        <taxon>Venustampulla</taxon>
    </lineage>
</organism>
<evidence type="ECO:0000256" key="1">
    <source>
        <dbReference type="PROSITE-ProRule" id="PRU00023"/>
    </source>
</evidence>
<dbReference type="Gene3D" id="1.25.40.20">
    <property type="entry name" value="Ankyrin repeat-containing domain"/>
    <property type="match status" value="1"/>
</dbReference>
<dbReference type="Proteomes" id="UP000254866">
    <property type="component" value="Unassembled WGS sequence"/>
</dbReference>
<dbReference type="PANTHER" id="PTHR46224">
    <property type="entry name" value="ANKYRIN REPEAT FAMILY PROTEIN"/>
    <property type="match status" value="1"/>
</dbReference>
<dbReference type="PROSITE" id="PS50088">
    <property type="entry name" value="ANK_REPEAT"/>
    <property type="match status" value="2"/>
</dbReference>
<name>A0A370U409_9HELO</name>
<dbReference type="GeneID" id="43595337"/>
<dbReference type="OrthoDB" id="3530289at2759"/>
<dbReference type="EMBL" id="NPIC01000001">
    <property type="protein sequence ID" value="RDL42509.1"/>
    <property type="molecule type" value="Genomic_DNA"/>
</dbReference>
<dbReference type="AlphaFoldDB" id="A0A370U409"/>
<gene>
    <name evidence="2" type="ORF">BP5553_02488</name>
</gene>
<comment type="caution">
    <text evidence="2">The sequence shown here is derived from an EMBL/GenBank/DDBJ whole genome shotgun (WGS) entry which is preliminary data.</text>
</comment>
<feature type="repeat" description="ANK" evidence="1">
    <location>
        <begin position="191"/>
        <end position="223"/>
    </location>
</feature>
<dbReference type="SUPFAM" id="SSF48403">
    <property type="entry name" value="Ankyrin repeat"/>
    <property type="match status" value="1"/>
</dbReference>
<dbReference type="InterPro" id="IPR002110">
    <property type="entry name" value="Ankyrin_rpt"/>
</dbReference>
<evidence type="ECO:0000313" key="2">
    <source>
        <dbReference type="EMBL" id="RDL42509.1"/>
    </source>
</evidence>
<sequence length="264" mass="29017">MPLIASEFIWHDYTTLANGLRIPRSHVHPLLEQLELACQAGSLEEVQRILPQITPVPADIPGKALVSLQGSIRAAVEQKHHDVVRAMLQSGFLPYNLSCLAVDAAFHGGDTAMLKLFIEAGWDVNEAGPQMIMRPLLRHAVNLPDLRAFLLAHGASPNTENQRRLTPLETAVQWSGTDVVRDLLDHGGDPAKDDSLVAAAEVGNIDVADLLVSRGADVNALEKELPHPWGQRERRTALEVALERNHQDMAVWLRRHGATARNNT</sequence>
<dbReference type="SMART" id="SM00248">
    <property type="entry name" value="ANK"/>
    <property type="match status" value="5"/>
</dbReference>
<proteinExistence type="predicted"/>
<protein>
    <submittedName>
        <fullName evidence="2">Uncharacterized protein</fullName>
    </submittedName>
</protein>
<dbReference type="InterPro" id="IPR036770">
    <property type="entry name" value="Ankyrin_rpt-contain_sf"/>
</dbReference>
<accession>A0A370U409</accession>
<dbReference type="PANTHER" id="PTHR46224:SF64">
    <property type="entry name" value="IQ MOTIF AND ANKYRIN REPEAT DOMAIN-CONTAINING PROTEIN 1"/>
    <property type="match status" value="1"/>
</dbReference>
<reference evidence="2 3" key="1">
    <citation type="journal article" date="2018" name="IMA Fungus">
        <title>IMA Genome-F 9: Draft genome sequence of Annulohypoxylon stygium, Aspergillus mulundensis, Berkeleyomyces basicola (syn. Thielaviopsis basicola), Ceratocystis smalleyi, two Cercospora beticola strains, Coleophoma cylindrospora, Fusarium fracticaudum, Phialophora cf. hyalina, and Morchella septimelata.</title>
        <authorList>
            <person name="Wingfield B.D."/>
            <person name="Bills G.F."/>
            <person name="Dong Y."/>
            <person name="Huang W."/>
            <person name="Nel W.J."/>
            <person name="Swalarsk-Parry B.S."/>
            <person name="Vaghefi N."/>
            <person name="Wilken P.M."/>
            <person name="An Z."/>
            <person name="de Beer Z.W."/>
            <person name="De Vos L."/>
            <person name="Chen L."/>
            <person name="Duong T.A."/>
            <person name="Gao Y."/>
            <person name="Hammerbacher A."/>
            <person name="Kikkert J.R."/>
            <person name="Li Y."/>
            <person name="Li H."/>
            <person name="Li K."/>
            <person name="Li Q."/>
            <person name="Liu X."/>
            <person name="Ma X."/>
            <person name="Naidoo K."/>
            <person name="Pethybridge S.J."/>
            <person name="Sun J."/>
            <person name="Steenkamp E.T."/>
            <person name="van der Nest M.A."/>
            <person name="van Wyk S."/>
            <person name="Wingfield M.J."/>
            <person name="Xiong C."/>
            <person name="Yue Q."/>
            <person name="Zhang X."/>
        </authorList>
    </citation>
    <scope>NUCLEOTIDE SEQUENCE [LARGE SCALE GENOMIC DNA]</scope>
    <source>
        <strain evidence="2 3">BP 5553</strain>
    </source>
</reference>
<keyword evidence="1" id="KW-0040">ANK repeat</keyword>
<dbReference type="RefSeq" id="XP_031875165.1">
    <property type="nucleotide sequence ID" value="XM_032011111.1"/>
</dbReference>
<keyword evidence="3" id="KW-1185">Reference proteome</keyword>
<dbReference type="InterPro" id="IPR051616">
    <property type="entry name" value="Cul2-RING_E3_ligase_SR"/>
</dbReference>
<dbReference type="Pfam" id="PF12796">
    <property type="entry name" value="Ank_2"/>
    <property type="match status" value="1"/>
</dbReference>
<evidence type="ECO:0000313" key="3">
    <source>
        <dbReference type="Proteomes" id="UP000254866"/>
    </source>
</evidence>
<feature type="repeat" description="ANK" evidence="1">
    <location>
        <begin position="163"/>
        <end position="195"/>
    </location>
</feature>